<keyword evidence="1" id="KW-0472">Membrane</keyword>
<keyword evidence="1" id="KW-1133">Transmembrane helix</keyword>
<keyword evidence="3" id="KW-1185">Reference proteome</keyword>
<feature type="transmembrane region" description="Helical" evidence="1">
    <location>
        <begin position="7"/>
        <end position="30"/>
    </location>
</feature>
<gene>
    <name evidence="2" type="ORF">J116_013570</name>
</gene>
<dbReference type="STRING" id="1306406.J116_013570"/>
<feature type="transmembrane region" description="Helical" evidence="1">
    <location>
        <begin position="84"/>
        <end position="105"/>
    </location>
</feature>
<feature type="transmembrane region" description="Helical" evidence="1">
    <location>
        <begin position="50"/>
        <end position="72"/>
    </location>
</feature>
<dbReference type="RefSeq" id="WP_023587608.1">
    <property type="nucleotide sequence ID" value="NZ_ASHX02000001.1"/>
</dbReference>
<name>A0A1D3DSP6_9ACTN</name>
<evidence type="ECO:0008006" key="4">
    <source>
        <dbReference type="Google" id="ProtNLM"/>
    </source>
</evidence>
<proteinExistence type="predicted"/>
<dbReference type="Proteomes" id="UP000095329">
    <property type="component" value="Unassembled WGS sequence"/>
</dbReference>
<sequence>MRKWLVVGAGLNLGLGVPAVVPVWMVWYLLSNWPLAALGWTRREPTENDGVWPWFVVFGPVVLLFALVWWLANRPVRRRDEGSGALYWSVGAAATLAPTVALIVASAL</sequence>
<dbReference type="eggNOG" id="ENOG50344ST">
    <property type="taxonomic scope" value="Bacteria"/>
</dbReference>
<evidence type="ECO:0000256" key="1">
    <source>
        <dbReference type="SAM" id="Phobius"/>
    </source>
</evidence>
<keyword evidence="1" id="KW-0812">Transmembrane</keyword>
<accession>A0A1D3DSP6</accession>
<dbReference type="EMBL" id="ASHX02000001">
    <property type="protein sequence ID" value="OEJ95349.1"/>
    <property type="molecule type" value="Genomic_DNA"/>
</dbReference>
<protein>
    <recommendedName>
        <fullName evidence="4">Integral membrane protein</fullName>
    </recommendedName>
</protein>
<evidence type="ECO:0000313" key="3">
    <source>
        <dbReference type="Proteomes" id="UP000095329"/>
    </source>
</evidence>
<evidence type="ECO:0000313" key="2">
    <source>
        <dbReference type="EMBL" id="OEJ95349.1"/>
    </source>
</evidence>
<comment type="caution">
    <text evidence="2">The sequence shown here is derived from an EMBL/GenBank/DDBJ whole genome shotgun (WGS) entry which is preliminary data.</text>
</comment>
<dbReference type="AlphaFoldDB" id="A0A1D3DSP6"/>
<reference evidence="2 3" key="1">
    <citation type="journal article" date="2013" name="Genome Announc.">
        <title>Genome Sequence of Streptomyces violaceusniger Strain SPC6, a Halotolerant Streptomycete That Exhibits Rapid Growth and Development.</title>
        <authorList>
            <person name="Chen X."/>
            <person name="Zhang B."/>
            <person name="Zhang W."/>
            <person name="Wu X."/>
            <person name="Zhang M."/>
            <person name="Chen T."/>
            <person name="Liu G."/>
            <person name="Dyson P."/>
        </authorList>
    </citation>
    <scope>NUCLEOTIDE SEQUENCE [LARGE SCALE GENOMIC DNA]</scope>
    <source>
        <strain evidence="2 3">SPC6</strain>
    </source>
</reference>
<dbReference type="OrthoDB" id="3541216at2"/>
<organism evidence="2 3">
    <name type="scientific">Streptomyces thermolilacinus SPC6</name>
    <dbReference type="NCBI Taxonomy" id="1306406"/>
    <lineage>
        <taxon>Bacteria</taxon>
        <taxon>Bacillati</taxon>
        <taxon>Actinomycetota</taxon>
        <taxon>Actinomycetes</taxon>
        <taxon>Kitasatosporales</taxon>
        <taxon>Streptomycetaceae</taxon>
        <taxon>Streptomyces</taxon>
    </lineage>
</organism>